<protein>
    <submittedName>
        <fullName evidence="1">Uncharacterized protein</fullName>
    </submittedName>
</protein>
<comment type="caution">
    <text evidence="1">The sequence shown here is derived from an EMBL/GenBank/DDBJ whole genome shotgun (WGS) entry which is preliminary data.</text>
</comment>
<sequence length="78" mass="8828">MKLICKLGKYGFTRNGAGTKDSYVYVPTKQPYDKYVKLVISGDLATETLETMKLPCEFGDTIEVDFSPKQTQEKLVEK</sequence>
<reference evidence="1" key="1">
    <citation type="journal article" date="2014" name="Front. Microbiol.">
        <title>High frequency of phylogenetically diverse reductive dehalogenase-homologous genes in deep subseafloor sedimentary metagenomes.</title>
        <authorList>
            <person name="Kawai M."/>
            <person name="Futagami T."/>
            <person name="Toyoda A."/>
            <person name="Takaki Y."/>
            <person name="Nishi S."/>
            <person name="Hori S."/>
            <person name="Arai W."/>
            <person name="Tsubouchi T."/>
            <person name="Morono Y."/>
            <person name="Uchiyama I."/>
            <person name="Ito T."/>
            <person name="Fujiyama A."/>
            <person name="Inagaki F."/>
            <person name="Takami H."/>
        </authorList>
    </citation>
    <scope>NUCLEOTIDE SEQUENCE</scope>
    <source>
        <strain evidence="1">Expedition CK06-06</strain>
    </source>
</reference>
<name>X1B6B3_9ZZZZ</name>
<dbReference type="EMBL" id="BART01004182">
    <property type="protein sequence ID" value="GAG67541.1"/>
    <property type="molecule type" value="Genomic_DNA"/>
</dbReference>
<proteinExistence type="predicted"/>
<gene>
    <name evidence="1" type="ORF">S01H4_10749</name>
</gene>
<organism evidence="1">
    <name type="scientific">marine sediment metagenome</name>
    <dbReference type="NCBI Taxonomy" id="412755"/>
    <lineage>
        <taxon>unclassified sequences</taxon>
        <taxon>metagenomes</taxon>
        <taxon>ecological metagenomes</taxon>
    </lineage>
</organism>
<evidence type="ECO:0000313" key="1">
    <source>
        <dbReference type="EMBL" id="GAG67541.1"/>
    </source>
</evidence>
<dbReference type="AlphaFoldDB" id="X1B6B3"/>
<accession>X1B6B3</accession>